<organism evidence="1 2">
    <name type="scientific">Hyphomonas johnsonii MHS-2</name>
    <dbReference type="NCBI Taxonomy" id="1280950"/>
    <lineage>
        <taxon>Bacteria</taxon>
        <taxon>Pseudomonadati</taxon>
        <taxon>Pseudomonadota</taxon>
        <taxon>Alphaproteobacteria</taxon>
        <taxon>Hyphomonadales</taxon>
        <taxon>Hyphomonadaceae</taxon>
        <taxon>Hyphomonas</taxon>
    </lineage>
</organism>
<dbReference type="EMBL" id="ARYK01000002">
    <property type="protein sequence ID" value="KCZ93313.1"/>
    <property type="molecule type" value="Genomic_DNA"/>
</dbReference>
<protein>
    <recommendedName>
        <fullName evidence="3">Lipoprotein</fullName>
    </recommendedName>
</protein>
<dbReference type="PATRIC" id="fig|1280950.3.peg.1136"/>
<dbReference type="PROSITE" id="PS51257">
    <property type="entry name" value="PROKAR_LIPOPROTEIN"/>
    <property type="match status" value="1"/>
</dbReference>
<evidence type="ECO:0008006" key="3">
    <source>
        <dbReference type="Google" id="ProtNLM"/>
    </source>
</evidence>
<dbReference type="AlphaFoldDB" id="A0A059FS69"/>
<evidence type="ECO:0000313" key="1">
    <source>
        <dbReference type="EMBL" id="KCZ93313.1"/>
    </source>
</evidence>
<accession>A0A059FS69</accession>
<reference evidence="1 2" key="1">
    <citation type="journal article" date="2014" name="Antonie Van Leeuwenhoek">
        <title>Hyphomonas beringensis sp. nov. and Hyphomonas chukchiensis sp. nov., isolated from surface seawater of the Bering Sea and Chukchi Sea.</title>
        <authorList>
            <person name="Li C."/>
            <person name="Lai Q."/>
            <person name="Li G."/>
            <person name="Dong C."/>
            <person name="Wang J."/>
            <person name="Liao Y."/>
            <person name="Shao Z."/>
        </authorList>
    </citation>
    <scope>NUCLEOTIDE SEQUENCE [LARGE SCALE GENOMIC DNA]</scope>
    <source>
        <strain evidence="1 2">MHS-2</strain>
    </source>
</reference>
<dbReference type="RefSeq" id="WP_156945432.1">
    <property type="nucleotide sequence ID" value="NZ_ARYK01000002.1"/>
</dbReference>
<dbReference type="Proteomes" id="UP000025171">
    <property type="component" value="Unassembled WGS sequence"/>
</dbReference>
<dbReference type="OrthoDB" id="7618386at2"/>
<evidence type="ECO:0000313" key="2">
    <source>
        <dbReference type="Proteomes" id="UP000025171"/>
    </source>
</evidence>
<dbReference type="STRING" id="1280950.HJO_05640"/>
<sequence length="178" mass="19761">MRPHRLVAAVLGLVSLTACFYSEVPLIPPSAQVTLPHASVILCLEDDCRTVQADADGVYEISPPEGEDDEKPMNVRFQRLVADGPNPVYLAEAENLDEPDVTYNYLVAHVRMTAGGDIPTYEFAMPDCAEASDETLEQYALVRVDKYACRVTDLDAFKAYLVAQHGDDFETAEFWQDN</sequence>
<gene>
    <name evidence="1" type="ORF">HJO_05640</name>
</gene>
<keyword evidence="2" id="KW-1185">Reference proteome</keyword>
<proteinExistence type="predicted"/>
<comment type="caution">
    <text evidence="1">The sequence shown here is derived from an EMBL/GenBank/DDBJ whole genome shotgun (WGS) entry which is preliminary data.</text>
</comment>
<name>A0A059FS69_9PROT</name>